<dbReference type="Proteomes" id="UP000189733">
    <property type="component" value="Unassembled WGS sequence"/>
</dbReference>
<reference evidence="3 4" key="1">
    <citation type="submission" date="2017-02" db="EMBL/GenBank/DDBJ databases">
        <authorList>
            <person name="Peterson S.W."/>
        </authorList>
    </citation>
    <scope>NUCLEOTIDE SEQUENCE [LARGE SCALE GENOMIC DNA]</scope>
    <source>
        <strain evidence="3 4">DSM 18034</strain>
    </source>
</reference>
<evidence type="ECO:0000259" key="1">
    <source>
        <dbReference type="Pfam" id="PF14574"/>
    </source>
</evidence>
<sequence>MNVSITICHKDKEELYTLPNGAPIKPLLQEHSLLDFPCGIGKCGKCLIYANSEPTAEERKKLDENALSSGLRLACHTKAFEGLKIAIPAKNALCVLSSFTRKGFEFKPAIRKEAFRISPASIERPQTDEDRVLEATSAKTSALPLAELRKLPHRLKHFENSSTEGYALIQGDTLLGISTEAAHHALIVDIGTTTVAVTLLNLETQRIAATKGAHNAQYPYGADVVSRIKSTIEQGTEPLEKAIINQLNTMLDALRAETGIADVSVISLAGNTTMMHLLCGIPPEFIGKAPFTPVSMRATQLPACELGLNTSAQAFLLPSISSYIGADIVASLLAVGAYQAKKPFLLIDFGTNAETVLFANNTFYCCSAAAGPCFEGATLSCGMAGQAGAIDTVELSAQNTVSYTSIENATPQGLCGSGVLDAIALMLETKALDETGRIEPEKDCPLRDCVNSEKGFMLTPKVSLTQADIREVQLAKAAVRAGIEVLIAEAGLDISDIETLYLAGGFGSALKANSAVRIGLIPEQLLEKICVMGNATSFGALRYITEENAAGHVQSIMDRAQYLELSARPEFTNAYIEQMVFPEK</sequence>
<dbReference type="EMBL" id="FUYA01000002">
    <property type="protein sequence ID" value="SKA66832.1"/>
    <property type="molecule type" value="Genomic_DNA"/>
</dbReference>
<dbReference type="Gene3D" id="3.30.420.480">
    <property type="entry name" value="Domain of unknown function (DUF4445)"/>
    <property type="match status" value="1"/>
</dbReference>
<dbReference type="RefSeq" id="WP_078684010.1">
    <property type="nucleotide sequence ID" value="NZ_FUYA01000002.1"/>
</dbReference>
<evidence type="ECO:0000259" key="2">
    <source>
        <dbReference type="Pfam" id="PF17651"/>
    </source>
</evidence>
<gene>
    <name evidence="3" type="ORF">SAMN02745702_00699</name>
</gene>
<dbReference type="Pfam" id="PF17651">
    <property type="entry name" value="Raco_middle"/>
    <property type="match status" value="1"/>
</dbReference>
<name>A0A1T4VPC1_9BACT</name>
<dbReference type="InterPro" id="IPR043129">
    <property type="entry name" value="ATPase_NBD"/>
</dbReference>
<dbReference type="CDD" id="cd00207">
    <property type="entry name" value="fer2"/>
    <property type="match status" value="1"/>
</dbReference>
<dbReference type="AlphaFoldDB" id="A0A1T4VPC1"/>
<feature type="domain" description="RACo C-terminal" evidence="1">
    <location>
        <begin position="344"/>
        <end position="583"/>
    </location>
</feature>
<dbReference type="PANTHER" id="PTHR42895">
    <property type="entry name" value="IRON-SULFUR CLUSTER-BINDING PROTEIN-RELATED"/>
    <property type="match status" value="1"/>
</dbReference>
<dbReference type="GO" id="GO:0051536">
    <property type="term" value="F:iron-sulfur cluster binding"/>
    <property type="evidence" value="ECO:0007669"/>
    <property type="project" value="InterPro"/>
</dbReference>
<dbReference type="InterPro" id="IPR027980">
    <property type="entry name" value="RACo_C"/>
</dbReference>
<evidence type="ECO:0000313" key="4">
    <source>
        <dbReference type="Proteomes" id="UP000189733"/>
    </source>
</evidence>
<dbReference type="PANTHER" id="PTHR42895:SF1">
    <property type="entry name" value="IRON-SULFUR CLUSTER PROTEIN"/>
    <property type="match status" value="1"/>
</dbReference>
<dbReference type="STRING" id="1121442.SAMN02745702_00699"/>
<dbReference type="InterPro" id="IPR041414">
    <property type="entry name" value="Raco-like_middle"/>
</dbReference>
<dbReference type="SUPFAM" id="SSF53067">
    <property type="entry name" value="Actin-like ATPase domain"/>
    <property type="match status" value="1"/>
</dbReference>
<proteinExistence type="predicted"/>
<dbReference type="InterPro" id="IPR012675">
    <property type="entry name" value="Beta-grasp_dom_sf"/>
</dbReference>
<dbReference type="OrthoDB" id="9810588at2"/>
<accession>A0A1T4VPC1</accession>
<dbReference type="InterPro" id="IPR001041">
    <property type="entry name" value="2Fe-2S_ferredoxin-type"/>
</dbReference>
<protein>
    <submittedName>
        <fullName evidence="3">Uncharacterized 2Fe-2 and 4Fe-4S clusters-containing protein, contains DUF4445 domain</fullName>
    </submittedName>
</protein>
<keyword evidence="4" id="KW-1185">Reference proteome</keyword>
<evidence type="ECO:0000313" key="3">
    <source>
        <dbReference type="EMBL" id="SKA66832.1"/>
    </source>
</evidence>
<dbReference type="SUPFAM" id="SSF54292">
    <property type="entry name" value="2Fe-2S ferredoxin-like"/>
    <property type="match status" value="1"/>
</dbReference>
<feature type="domain" description="RACo-like middle region" evidence="2">
    <location>
        <begin position="186"/>
        <end position="338"/>
    </location>
</feature>
<dbReference type="InterPro" id="IPR052911">
    <property type="entry name" value="Corrinoid_activation_enz"/>
</dbReference>
<dbReference type="InterPro" id="IPR042259">
    <property type="entry name" value="Raco-like_middle_sf"/>
</dbReference>
<dbReference type="InterPro" id="IPR036010">
    <property type="entry name" value="2Fe-2S_ferredoxin-like_sf"/>
</dbReference>
<organism evidence="3 4">
    <name type="scientific">Desulfobaculum bizertense DSM 18034</name>
    <dbReference type="NCBI Taxonomy" id="1121442"/>
    <lineage>
        <taxon>Bacteria</taxon>
        <taxon>Pseudomonadati</taxon>
        <taxon>Thermodesulfobacteriota</taxon>
        <taxon>Desulfovibrionia</taxon>
        <taxon>Desulfovibrionales</taxon>
        <taxon>Desulfovibrionaceae</taxon>
        <taxon>Desulfobaculum</taxon>
    </lineage>
</organism>
<dbReference type="Gene3D" id="3.10.20.30">
    <property type="match status" value="1"/>
</dbReference>
<dbReference type="Pfam" id="PF14574">
    <property type="entry name" value="RACo_C_ter"/>
    <property type="match status" value="1"/>
</dbReference>